<dbReference type="InterPro" id="IPR022682">
    <property type="entry name" value="Calpain_domain_III"/>
</dbReference>
<dbReference type="Pfam" id="PF01067">
    <property type="entry name" value="Calpain_III"/>
    <property type="match status" value="1"/>
</dbReference>
<keyword evidence="4" id="KW-1185">Reference proteome</keyword>
<evidence type="ECO:0000259" key="2">
    <source>
        <dbReference type="Pfam" id="PF01067"/>
    </source>
</evidence>
<evidence type="ECO:0000256" key="1">
    <source>
        <dbReference type="SAM" id="MobiDB-lite"/>
    </source>
</evidence>
<feature type="compositionally biased region" description="Acidic residues" evidence="1">
    <location>
        <begin position="11"/>
        <end position="21"/>
    </location>
</feature>
<dbReference type="EMBL" id="MUZQ01000117">
    <property type="protein sequence ID" value="OWK57753.1"/>
    <property type="molecule type" value="Genomic_DNA"/>
</dbReference>
<evidence type="ECO:0000313" key="4">
    <source>
        <dbReference type="Proteomes" id="UP000197619"/>
    </source>
</evidence>
<evidence type="ECO:0000313" key="3">
    <source>
        <dbReference type="EMBL" id="OWK57753.1"/>
    </source>
</evidence>
<dbReference type="AlphaFoldDB" id="A0A218UVE7"/>
<dbReference type="InterPro" id="IPR036213">
    <property type="entry name" value="Calpain_III_sf"/>
</dbReference>
<organism evidence="3 4">
    <name type="scientific">Lonchura striata</name>
    <name type="common">white-rumped munia</name>
    <dbReference type="NCBI Taxonomy" id="40157"/>
    <lineage>
        <taxon>Eukaryota</taxon>
        <taxon>Metazoa</taxon>
        <taxon>Chordata</taxon>
        <taxon>Craniata</taxon>
        <taxon>Vertebrata</taxon>
        <taxon>Euteleostomi</taxon>
        <taxon>Archelosauria</taxon>
        <taxon>Archosauria</taxon>
        <taxon>Dinosauria</taxon>
        <taxon>Saurischia</taxon>
        <taxon>Theropoda</taxon>
        <taxon>Coelurosauria</taxon>
        <taxon>Aves</taxon>
        <taxon>Neognathae</taxon>
        <taxon>Neoaves</taxon>
        <taxon>Telluraves</taxon>
        <taxon>Australaves</taxon>
        <taxon>Passeriformes</taxon>
        <taxon>Passeroidea</taxon>
        <taxon>Estrildidae</taxon>
        <taxon>Estrildinae</taxon>
        <taxon>Lonchura</taxon>
    </lineage>
</organism>
<dbReference type="Proteomes" id="UP000197619">
    <property type="component" value="Unassembled WGS sequence"/>
</dbReference>
<dbReference type="Gene3D" id="2.60.120.380">
    <property type="match status" value="1"/>
</dbReference>
<gene>
    <name evidence="3" type="primary">CAPN2_2</name>
    <name evidence="3" type="ORF">RLOC_00003131</name>
</gene>
<comment type="caution">
    <text evidence="3">The sequence shown here is derived from an EMBL/GenBank/DDBJ whole genome shotgun (WGS) entry which is preliminary data.</text>
</comment>
<name>A0A218UVE7_9PASE</name>
<feature type="domain" description="Peptidase C2 calpain large subunit" evidence="2">
    <location>
        <begin position="4"/>
        <end position="59"/>
    </location>
</feature>
<sequence>MHSGQYLIKLEEEDEDPDDPEEGCTFLIGLIQKHCQKQKKMGEDMHTIGFVICEKIYREIDVDQFGTMNSYEMRRSLKTAVSSGHRGSFC</sequence>
<proteinExistence type="predicted"/>
<protein>
    <submittedName>
        <fullName evidence="3">Calpain-2 catalytic subunit</fullName>
    </submittedName>
</protein>
<reference evidence="3 4" key="1">
    <citation type="submission" date="2017-05" db="EMBL/GenBank/DDBJ databases">
        <title>Genome of assembly of the Bengalese finch, Lonchura striata domestica.</title>
        <authorList>
            <person name="Colquitt B.M."/>
            <person name="Brainard M.S."/>
        </authorList>
    </citation>
    <scope>NUCLEOTIDE SEQUENCE [LARGE SCALE GENOMIC DNA]</scope>
    <source>
        <strain evidence="3">White83orange57</strain>
    </source>
</reference>
<feature type="region of interest" description="Disordered" evidence="1">
    <location>
        <begin position="1"/>
        <end position="21"/>
    </location>
</feature>
<accession>A0A218UVE7</accession>
<dbReference type="SUPFAM" id="SSF49758">
    <property type="entry name" value="Calpain large subunit, middle domain (domain III)"/>
    <property type="match status" value="1"/>
</dbReference>